<dbReference type="AlphaFoldDB" id="A0A437S5N4"/>
<gene>
    <name evidence="4" type="ORF">EF514_07690</name>
</gene>
<keyword evidence="5" id="KW-1185">Reference proteome</keyword>
<dbReference type="EMBL" id="RLIH01000011">
    <property type="protein sequence ID" value="RVU54319.1"/>
    <property type="molecule type" value="Genomic_DNA"/>
</dbReference>
<keyword evidence="2" id="KW-0812">Transmembrane</keyword>
<keyword evidence="2" id="KW-1133">Transmembrane helix</keyword>
<evidence type="ECO:0000313" key="4">
    <source>
        <dbReference type="EMBL" id="RVU54319.1"/>
    </source>
</evidence>
<dbReference type="Pfam" id="PF01381">
    <property type="entry name" value="HTH_3"/>
    <property type="match status" value="1"/>
</dbReference>
<reference evidence="4 5" key="1">
    <citation type="submission" date="2018-11" db="EMBL/GenBank/DDBJ databases">
        <title>Genome sequencing and assembly of Anaerosphaera sp. nov., GS7-6-2.</title>
        <authorList>
            <person name="Rettenmaier R."/>
            <person name="Liebl W."/>
            <person name="Zverlov V."/>
        </authorList>
    </citation>
    <scope>NUCLEOTIDE SEQUENCE [LARGE SCALE GENOMIC DNA]</scope>
    <source>
        <strain evidence="4 5">GS7-6-2</strain>
    </source>
</reference>
<dbReference type="PROSITE" id="PS50943">
    <property type="entry name" value="HTH_CROC1"/>
    <property type="match status" value="1"/>
</dbReference>
<name>A0A437S5N4_9FIRM</name>
<evidence type="ECO:0000256" key="2">
    <source>
        <dbReference type="SAM" id="Phobius"/>
    </source>
</evidence>
<dbReference type="Proteomes" id="UP000288812">
    <property type="component" value="Unassembled WGS sequence"/>
</dbReference>
<dbReference type="OrthoDB" id="9815852at2"/>
<dbReference type="InterPro" id="IPR001387">
    <property type="entry name" value="Cro/C1-type_HTH"/>
</dbReference>
<feature type="transmembrane region" description="Helical" evidence="2">
    <location>
        <begin position="90"/>
        <end position="114"/>
    </location>
</feature>
<dbReference type="PANTHER" id="PTHR46558:SF11">
    <property type="entry name" value="HTH-TYPE TRANSCRIPTIONAL REGULATOR XRE"/>
    <property type="match status" value="1"/>
</dbReference>
<dbReference type="PANTHER" id="PTHR46558">
    <property type="entry name" value="TRACRIPTIONAL REGULATORY PROTEIN-RELATED-RELATED"/>
    <property type="match status" value="1"/>
</dbReference>
<dbReference type="GO" id="GO:0003677">
    <property type="term" value="F:DNA binding"/>
    <property type="evidence" value="ECO:0007669"/>
    <property type="project" value="UniProtKB-KW"/>
</dbReference>
<protein>
    <submittedName>
        <fullName evidence="4">XRE family transcriptional regulator</fullName>
    </submittedName>
</protein>
<dbReference type="RefSeq" id="WP_127724851.1">
    <property type="nucleotide sequence ID" value="NZ_RLIH01000011.1"/>
</dbReference>
<evidence type="ECO:0000256" key="1">
    <source>
        <dbReference type="ARBA" id="ARBA00023125"/>
    </source>
</evidence>
<evidence type="ECO:0000259" key="3">
    <source>
        <dbReference type="PROSITE" id="PS50943"/>
    </source>
</evidence>
<dbReference type="SMART" id="SM00530">
    <property type="entry name" value="HTH_XRE"/>
    <property type="match status" value="1"/>
</dbReference>
<sequence>MRLNERLEKLRKDKGLSQEEVSNYLGVSRRTISKWEKGTSNPDLNNIVKLGELYNVSMDYILKGNGKEEVDINTENSEVKVEKKTKSKTWLMVLIIIFLFLLLAALIILMVNWYPREFMKVFN</sequence>
<dbReference type="InterPro" id="IPR010982">
    <property type="entry name" value="Lambda_DNA-bd_dom_sf"/>
</dbReference>
<dbReference type="SUPFAM" id="SSF47413">
    <property type="entry name" value="lambda repressor-like DNA-binding domains"/>
    <property type="match status" value="1"/>
</dbReference>
<feature type="domain" description="HTH cro/C1-type" evidence="3">
    <location>
        <begin position="7"/>
        <end position="61"/>
    </location>
</feature>
<keyword evidence="1" id="KW-0238">DNA-binding</keyword>
<organism evidence="4 5">
    <name type="scientific">Anaerosphaera multitolerans</name>
    <dbReference type="NCBI Taxonomy" id="2487351"/>
    <lineage>
        <taxon>Bacteria</taxon>
        <taxon>Bacillati</taxon>
        <taxon>Bacillota</taxon>
        <taxon>Tissierellia</taxon>
        <taxon>Tissierellales</taxon>
        <taxon>Peptoniphilaceae</taxon>
        <taxon>Anaerosphaera</taxon>
    </lineage>
</organism>
<accession>A0A437S5N4</accession>
<evidence type="ECO:0000313" key="5">
    <source>
        <dbReference type="Proteomes" id="UP000288812"/>
    </source>
</evidence>
<keyword evidence="2" id="KW-0472">Membrane</keyword>
<proteinExistence type="predicted"/>
<comment type="caution">
    <text evidence="4">The sequence shown here is derived from an EMBL/GenBank/DDBJ whole genome shotgun (WGS) entry which is preliminary data.</text>
</comment>
<dbReference type="CDD" id="cd00093">
    <property type="entry name" value="HTH_XRE"/>
    <property type="match status" value="1"/>
</dbReference>
<dbReference type="Gene3D" id="1.10.260.40">
    <property type="entry name" value="lambda repressor-like DNA-binding domains"/>
    <property type="match status" value="1"/>
</dbReference>